<evidence type="ECO:0000256" key="3">
    <source>
        <dbReference type="SAM" id="MobiDB-lite"/>
    </source>
</evidence>
<feature type="compositionally biased region" description="Basic and acidic residues" evidence="3">
    <location>
        <begin position="203"/>
        <end position="216"/>
    </location>
</feature>
<name>A0AAD5YJ52_9APHY</name>
<feature type="compositionally biased region" description="Basic and acidic residues" evidence="3">
    <location>
        <begin position="1133"/>
        <end position="1147"/>
    </location>
</feature>
<dbReference type="InterPro" id="IPR051738">
    <property type="entry name" value="SAF_Modulators"/>
</dbReference>
<evidence type="ECO:0000313" key="5">
    <source>
        <dbReference type="Proteomes" id="UP001212997"/>
    </source>
</evidence>
<dbReference type="GO" id="GO:0043565">
    <property type="term" value="F:sequence-specific DNA binding"/>
    <property type="evidence" value="ECO:0007669"/>
    <property type="project" value="TreeGrafter"/>
</dbReference>
<organism evidence="4 5">
    <name type="scientific">Meripilus lineatus</name>
    <dbReference type="NCBI Taxonomy" id="2056292"/>
    <lineage>
        <taxon>Eukaryota</taxon>
        <taxon>Fungi</taxon>
        <taxon>Dikarya</taxon>
        <taxon>Basidiomycota</taxon>
        <taxon>Agaricomycotina</taxon>
        <taxon>Agaricomycetes</taxon>
        <taxon>Polyporales</taxon>
        <taxon>Meripilaceae</taxon>
        <taxon>Meripilus</taxon>
    </lineage>
</organism>
<feature type="region of interest" description="Disordered" evidence="3">
    <location>
        <begin position="203"/>
        <end position="249"/>
    </location>
</feature>
<feature type="compositionally biased region" description="Basic residues" evidence="3">
    <location>
        <begin position="1986"/>
        <end position="1996"/>
    </location>
</feature>
<accession>A0AAD5YJ52</accession>
<protein>
    <submittedName>
        <fullName evidence="4">Uncharacterized protein</fullName>
    </submittedName>
</protein>
<gene>
    <name evidence="4" type="ORF">NLI96_g5275</name>
</gene>
<evidence type="ECO:0000256" key="1">
    <source>
        <dbReference type="ARBA" id="ARBA00004123"/>
    </source>
</evidence>
<dbReference type="GO" id="GO:0050684">
    <property type="term" value="P:regulation of mRNA processing"/>
    <property type="evidence" value="ECO:0007669"/>
    <property type="project" value="TreeGrafter"/>
</dbReference>
<feature type="compositionally biased region" description="Basic and acidic residues" evidence="3">
    <location>
        <begin position="1950"/>
        <end position="1971"/>
    </location>
</feature>
<dbReference type="GO" id="GO:0006357">
    <property type="term" value="P:regulation of transcription by RNA polymerase II"/>
    <property type="evidence" value="ECO:0007669"/>
    <property type="project" value="TreeGrafter"/>
</dbReference>
<dbReference type="EMBL" id="JANAWD010000169">
    <property type="protein sequence ID" value="KAJ3484976.1"/>
    <property type="molecule type" value="Genomic_DNA"/>
</dbReference>
<proteinExistence type="predicted"/>
<keyword evidence="2" id="KW-0539">Nucleus</keyword>
<dbReference type="Proteomes" id="UP001212997">
    <property type="component" value="Unassembled WGS sequence"/>
</dbReference>
<reference evidence="4" key="1">
    <citation type="submission" date="2022-07" db="EMBL/GenBank/DDBJ databases">
        <title>Genome Sequence of Physisporinus lineatus.</title>
        <authorList>
            <person name="Buettner E."/>
        </authorList>
    </citation>
    <scope>NUCLEOTIDE SEQUENCE</scope>
    <source>
        <strain evidence="4">VT162</strain>
    </source>
</reference>
<feature type="region of interest" description="Disordered" evidence="3">
    <location>
        <begin position="1950"/>
        <end position="2039"/>
    </location>
</feature>
<dbReference type="PANTHER" id="PTHR15683">
    <property type="entry name" value="SCAFFOLD ATTACHMENT FACTOR B-RELATED"/>
    <property type="match status" value="1"/>
</dbReference>
<comment type="subcellular location">
    <subcellularLocation>
        <location evidence="1">Nucleus</location>
    </subcellularLocation>
</comment>
<comment type="caution">
    <text evidence="4">The sequence shown here is derived from an EMBL/GenBank/DDBJ whole genome shotgun (WGS) entry which is preliminary data.</text>
</comment>
<feature type="compositionally biased region" description="Acidic residues" evidence="3">
    <location>
        <begin position="1972"/>
        <end position="1981"/>
    </location>
</feature>
<feature type="region of interest" description="Disordered" evidence="3">
    <location>
        <begin position="1132"/>
        <end position="1199"/>
    </location>
</feature>
<dbReference type="GO" id="GO:0005634">
    <property type="term" value="C:nucleus"/>
    <property type="evidence" value="ECO:0007669"/>
    <property type="project" value="UniProtKB-SubCell"/>
</dbReference>
<dbReference type="PANTHER" id="PTHR15683:SF8">
    <property type="entry name" value="SCAFFOLD ATTACHMENT FACTOR B, ISOFORM B"/>
    <property type="match status" value="1"/>
</dbReference>
<sequence>MSAATLGLGSGCGLSIITTEQVLIVPAAIFSIDVRHLESRHHWMNITFHSFDDLTPTSLPIHVSKLVEVLHAPLPKWLDFEKLTFWCKERCVHDLNEFCDAHMNDEVYGRLMDPLRDVISLALRIEAVSNDPFSPRQTRHLWSSLIGQLGFHFDPHSEAVSILSDQPFAQPKGFSPDEGTASMLVSFQAERAVLVKALNPKELSDPFEHPQLHGDSEEGDSEEEDSEEEDTEISMSEGEESPTSQAKWRNAADNPYWTRLQDYDEADILFGFDRKFASIPPLVDWLDLPSHTHILSGSHVWPDAIFPIFSVADSTNIVPLVASIACQRAVWGLQLPVVAFEISNVDRIGHIYIGWIEQNETLAVPSIHVVRPSRTPISSHETSSGFDLGDPESATRFSQFILSLSHQYHTIGLELPIRVPNTFRWQSDEVPTMWKNLRLGLHERVKGWSEDVSVGTNLSSSSDFRFAEQGPVKFDFKDDSPTITSYCLDRNVVSITRDQAEVIGAPKELESMYKYYRKMTHLCLPSPESKYAVMWADERELGVTLPGRVADLHQKFLESWRKRDESNSPFLEDEYAKIVQPRFREMWQASLRSTANLNSPITGTKEADSRLSWDDLLGLAYVDAKNEVKSDHVLLEANLRMSQNQLAKCPLDGLGKSLLDMKKLANLNRQLFEEAATQDRQLRDSYFRRARAITGLISTLLNARDELEATHTATLKRARIEAASGICDALLVAPISVQVDEEDIAGEAYHKYCLVKSALEHPRFAHSSSGQVKVNIPSASTDILYRFPLLDPDEDFVSASKTFKPSSSSSSKRGFLHSLREILIYLPQLIVEYKKVDGKTDTALNQVRTHLLASLSFLASLGILDHAVFGLVVNGTVGFLTMAWKSSSEPNNASPLSSRSKHLLLLTIDQAIFIIEHNAKEFDLTDPIQVYQFVIFLIRLRAREKEMMATVRAEGSKLNVPGDFIRGLYEGNEIIRDHTEWAIRDKEEDLPPHVSRLVDILQAPLPKWLDFEKLTSWCKERRVHELNEFCDAHMNDEVYGRLMVPLRDVISMALRIEAVSSDPFSPRQTRHLWSSLIAQLGFLLNPHVETLSILSDQPFAQPKGFSSDEGTASMLISFQAERAMLNRALNPKELSDPFDHPQWKRDSEEEDTEAKESEGEESEEGDSEEEESEEEESEEEESEEEESEEEDTETKESAMNVSQALWRNGVDDFYYPRVPEYDEADIFFGIDRKSVSTPPLVDWLDLPSHAHILSGSHVWPITIFPIFSVADSTNIIPLIASTACQRTVWGLQLPVVAFEISNVDRVGHIYIGWTEQHETHGLPSIHVIRPFRTPIPSRDTSSTFDLGGPESATRFSHFLLLSLSHQYHTIGLELPTRVPNAFRWRSDEVPTMRENLELGLHERVKDWSKDVPIDIDPLSSSDSSRNLLPRKVLISSIPNLCNLTPIDTGRRKLRLNSNGRCANSEFAGQGPVKYNFKAESPTITSYCHDRNVVSITSDQPTVLNAPKELEDMCDYYRMMTRRRLPSPASKFLTSWREQDESNSQFLEDKYAEIVTPRFRDIWHASLRSTVNLNSLITGTKEADSRFSWDDLLGLAYVDKADAVKSDHLLLEANLRMSQNQFAKPSLGEFRDAIMKAVPLAGLYSALCQTAYYTSLAMNKDKQLLTSYLNRYTVVSTLSSGLGAAALELEDAHTATLGRARIEAALGICDALLVTPICADTDGDDAAEAYHKYCLVKSPLENPRYGHSKSVKVKEVIPSASSGTPYQSPLFTVLPKHAFLHSLRQLLIYIPQLVVEYKKVDGDAETALNQVRTHLLASLSFLASLGILDHAVFGLVVTGTVGFLTMAWKSSSEPNNASPLSFKLTCLPLLTINQAIFIIEHDVEQFDLTDPIQAYHFVTFLIRLRAREEEVMATVQGERSKLKDPAEFIKSLYEGKQIVHDHTEWAIRDKKEKAKKKEDEDEDEAKKKKKEAEEEEEGEEGEGEAKKQKKSKKKVKKVKEEEEEVRQPHPRQPPVQAHSKNPGTGIPPSLSSVQERFDGT</sequence>
<evidence type="ECO:0000256" key="2">
    <source>
        <dbReference type="ARBA" id="ARBA00023242"/>
    </source>
</evidence>
<feature type="compositionally biased region" description="Acidic residues" evidence="3">
    <location>
        <begin position="1148"/>
        <end position="1193"/>
    </location>
</feature>
<evidence type="ECO:0000313" key="4">
    <source>
        <dbReference type="EMBL" id="KAJ3484976.1"/>
    </source>
</evidence>
<keyword evidence="5" id="KW-1185">Reference proteome</keyword>
<feature type="compositionally biased region" description="Acidic residues" evidence="3">
    <location>
        <begin position="217"/>
        <end position="240"/>
    </location>
</feature>